<keyword evidence="1" id="KW-1133">Transmembrane helix</keyword>
<evidence type="ECO:0000313" key="3">
    <source>
        <dbReference type="EMBL" id="EPQ64476.1"/>
    </source>
</evidence>
<organism evidence="3 4">
    <name type="scientific">Blumeria graminis f. sp. tritici 96224</name>
    <dbReference type="NCBI Taxonomy" id="1268274"/>
    <lineage>
        <taxon>Eukaryota</taxon>
        <taxon>Fungi</taxon>
        <taxon>Dikarya</taxon>
        <taxon>Ascomycota</taxon>
        <taxon>Pezizomycotina</taxon>
        <taxon>Leotiomycetes</taxon>
        <taxon>Erysiphales</taxon>
        <taxon>Erysiphaceae</taxon>
        <taxon>Blumeria</taxon>
    </lineage>
</organism>
<keyword evidence="2" id="KW-0732">Signal</keyword>
<dbReference type="AlphaFoldDB" id="A0A656KK36"/>
<dbReference type="PANTHER" id="PTHR28022:SF1">
    <property type="entry name" value="GPI MANNOSYLTRANSFERASE 2 SUBUNIT PGA1"/>
    <property type="match status" value="1"/>
</dbReference>
<feature type="chain" id="PRO_5025033805" evidence="2">
    <location>
        <begin position="18"/>
        <end position="236"/>
    </location>
</feature>
<dbReference type="Pfam" id="PF10333">
    <property type="entry name" value="Pga1"/>
    <property type="match status" value="1"/>
</dbReference>
<proteinExistence type="predicted"/>
<feature type="transmembrane region" description="Helical" evidence="1">
    <location>
        <begin position="197"/>
        <end position="222"/>
    </location>
</feature>
<evidence type="ECO:0000256" key="2">
    <source>
        <dbReference type="SAM" id="SignalP"/>
    </source>
</evidence>
<accession>A0A656KK36</accession>
<dbReference type="GO" id="GO:0006506">
    <property type="term" value="P:GPI anchor biosynthetic process"/>
    <property type="evidence" value="ECO:0007669"/>
    <property type="project" value="TreeGrafter"/>
</dbReference>
<name>A0A656KK36_BLUGR</name>
<dbReference type="Proteomes" id="UP000053110">
    <property type="component" value="Unassembled WGS sequence"/>
</dbReference>
<keyword evidence="1" id="KW-0812">Transmembrane</keyword>
<reference evidence="4" key="1">
    <citation type="journal article" date="2013" name="Nat. Genet.">
        <title>The wheat powdery mildew genome shows the unique evolution of an obligate biotroph.</title>
        <authorList>
            <person name="Wicker T."/>
            <person name="Oberhaensli S."/>
            <person name="Parlange F."/>
            <person name="Buchmann J.P."/>
            <person name="Shatalina M."/>
            <person name="Roffler S."/>
            <person name="Ben-David R."/>
            <person name="Dolezel J."/>
            <person name="Simkova H."/>
            <person name="Schulze-Lefert P."/>
            <person name="Spanu P.D."/>
            <person name="Bruggmann R."/>
            <person name="Amselem J."/>
            <person name="Quesneville H."/>
            <person name="Ver Loren van Themaat E."/>
            <person name="Paape T."/>
            <person name="Shimizu K.K."/>
            <person name="Keller B."/>
        </authorList>
    </citation>
    <scope>NUCLEOTIDE SEQUENCE [LARGE SCALE GENOMIC DNA]</scope>
    <source>
        <strain evidence="4">96224</strain>
    </source>
</reference>
<dbReference type="InterPro" id="IPR019433">
    <property type="entry name" value="GPI_ManTrfase_II_coact_Pga1"/>
</dbReference>
<gene>
    <name evidence="3" type="ORF">BGT96224_2318</name>
</gene>
<dbReference type="PANTHER" id="PTHR28022">
    <property type="entry name" value="GPI MANNOSYLTRANSFERASE 2 SUBUNIT PGA1"/>
    <property type="match status" value="1"/>
</dbReference>
<evidence type="ECO:0000256" key="1">
    <source>
        <dbReference type="SAM" id="Phobius"/>
    </source>
</evidence>
<dbReference type="OrthoDB" id="3360032at2759"/>
<evidence type="ECO:0000313" key="4">
    <source>
        <dbReference type="Proteomes" id="UP000053110"/>
    </source>
</evidence>
<dbReference type="GO" id="GO:0000030">
    <property type="term" value="F:mannosyltransferase activity"/>
    <property type="evidence" value="ECO:0007669"/>
    <property type="project" value="TreeGrafter"/>
</dbReference>
<sequence>MIQHFIVLLLGISPVFSNTEKTTVVGPKIFDPLNRHIALGHINLKVLSPHHTPFRTHIKSTFPNDLSKIGRTSWFIMGDLIEGQKYEVRICWAATQPTTFRIKTHELHRYSDIPKLVTEMMKSGDVRNSDPQVAFFHTNLTSSTAPDQDRELSTVLLQLDAAADYYTWNKELMQEVPQVHADIIVDPYILNIFPQSLLLTLVYISLLSIGSCLFSTMVVGMLEGISRKSIKSEKYL</sequence>
<feature type="signal peptide" evidence="2">
    <location>
        <begin position="1"/>
        <end position="17"/>
    </location>
</feature>
<dbReference type="EMBL" id="KE375060">
    <property type="protein sequence ID" value="EPQ64476.1"/>
    <property type="molecule type" value="Genomic_DNA"/>
</dbReference>
<keyword evidence="1" id="KW-0472">Membrane</keyword>
<dbReference type="GO" id="GO:0005789">
    <property type="term" value="C:endoplasmic reticulum membrane"/>
    <property type="evidence" value="ECO:0007669"/>
    <property type="project" value="TreeGrafter"/>
</dbReference>
<protein>
    <submittedName>
        <fullName evidence="3">Uncharacterized protein</fullName>
    </submittedName>
</protein>
<dbReference type="GO" id="GO:0031501">
    <property type="term" value="C:mannosyltransferase complex"/>
    <property type="evidence" value="ECO:0007669"/>
    <property type="project" value="TreeGrafter"/>
</dbReference>